<dbReference type="PANTHER" id="PTHR44590:SF3">
    <property type="entry name" value="CARBOXYLESTERASE TYPE B DOMAIN-CONTAINING PROTEIN"/>
    <property type="match status" value="1"/>
</dbReference>
<protein>
    <recommendedName>
        <fullName evidence="4">Carboxylic ester hydrolase</fullName>
        <ecNumber evidence="4">3.1.1.-</ecNumber>
    </recommendedName>
</protein>
<dbReference type="InterPro" id="IPR019826">
    <property type="entry name" value="Carboxylesterase_B_AS"/>
</dbReference>
<accession>A0A914QLH1</accession>
<evidence type="ECO:0000259" key="5">
    <source>
        <dbReference type="Pfam" id="PF00135"/>
    </source>
</evidence>
<evidence type="ECO:0000256" key="4">
    <source>
        <dbReference type="RuleBase" id="RU361235"/>
    </source>
</evidence>
<evidence type="ECO:0000256" key="1">
    <source>
        <dbReference type="ARBA" id="ARBA00005964"/>
    </source>
</evidence>
<evidence type="ECO:0000313" key="6">
    <source>
        <dbReference type="Proteomes" id="UP000887578"/>
    </source>
</evidence>
<dbReference type="AlphaFoldDB" id="A0A914QLH1"/>
<comment type="similarity">
    <text evidence="1 4">Belongs to the type-B carboxylesterase/lipase family.</text>
</comment>
<dbReference type="Proteomes" id="UP000887578">
    <property type="component" value="Unplaced"/>
</dbReference>
<proteinExistence type="inferred from homology"/>
<dbReference type="InterPro" id="IPR002018">
    <property type="entry name" value="CarbesteraseB"/>
</dbReference>
<feature type="domain" description="Carboxylesterase type B" evidence="5">
    <location>
        <begin position="9"/>
        <end position="518"/>
    </location>
</feature>
<dbReference type="InterPro" id="IPR019819">
    <property type="entry name" value="Carboxylesterase_B_CS"/>
</dbReference>
<evidence type="ECO:0000313" key="7">
    <source>
        <dbReference type="WBParaSite" id="PDA_v2.g441.t1"/>
    </source>
</evidence>
<dbReference type="Pfam" id="PF00135">
    <property type="entry name" value="COesterase"/>
    <property type="match status" value="1"/>
</dbReference>
<dbReference type="PANTHER" id="PTHR44590">
    <property type="entry name" value="CARBOXYLIC ESTER HYDROLASE-RELATED"/>
    <property type="match status" value="1"/>
</dbReference>
<dbReference type="PROSITE" id="PS00941">
    <property type="entry name" value="CARBOXYLESTERASE_B_2"/>
    <property type="match status" value="1"/>
</dbReference>
<dbReference type="WBParaSite" id="PDA_v2.g441.t1">
    <property type="protein sequence ID" value="PDA_v2.g441.t1"/>
    <property type="gene ID" value="PDA_v2.g441"/>
</dbReference>
<dbReference type="Gene3D" id="3.40.50.1820">
    <property type="entry name" value="alpha/beta hydrolase"/>
    <property type="match status" value="1"/>
</dbReference>
<dbReference type="GO" id="GO:0052689">
    <property type="term" value="F:carboxylic ester hydrolase activity"/>
    <property type="evidence" value="ECO:0007669"/>
    <property type="project" value="UniProtKB-KW"/>
</dbReference>
<dbReference type="EC" id="3.1.1.-" evidence="4"/>
<organism evidence="6 7">
    <name type="scientific">Panagrolaimus davidi</name>
    <dbReference type="NCBI Taxonomy" id="227884"/>
    <lineage>
        <taxon>Eukaryota</taxon>
        <taxon>Metazoa</taxon>
        <taxon>Ecdysozoa</taxon>
        <taxon>Nematoda</taxon>
        <taxon>Chromadorea</taxon>
        <taxon>Rhabditida</taxon>
        <taxon>Tylenchina</taxon>
        <taxon>Panagrolaimomorpha</taxon>
        <taxon>Panagrolaimoidea</taxon>
        <taxon>Panagrolaimidae</taxon>
        <taxon>Panagrolaimus</taxon>
    </lineage>
</organism>
<dbReference type="PROSITE" id="PS00122">
    <property type="entry name" value="CARBOXYLESTERASE_B_1"/>
    <property type="match status" value="1"/>
</dbReference>
<reference evidence="7" key="1">
    <citation type="submission" date="2022-11" db="UniProtKB">
        <authorList>
            <consortium name="WormBaseParasite"/>
        </authorList>
    </citation>
    <scope>IDENTIFICATION</scope>
</reference>
<sequence>MNCESTNSSKIIKTEYGSVEGFIYKTSSGKEIEIFLGIPFAAPPIGDLRFEKPQQPSPWNTTLQAKEFPGASATYANFMGHTDNEDCLYLNILKPKEPSPDKNGYPIMFFVYGGSFIVGDSKTYGYKTISENIVERGIIVVIIQYRLGPFGFFSTDDPNFSGNLGLWDQLEALKFVNKVIGNFGGDKSRITLVGQSAGAASVSLLALSEHANDLFSQSITMSGSAFSQWATKNNITEIALKVAEKLGCKNATNIKDCLKTKNVTEFQAAIQPYIQFMDPVDLNPVPIGPKMDGDFITAKTLEEALEKAPKKSTLSMPGSTPPGKYFGILPENVANYSKTNLEEFVKVVFAKEKYFGKNANAFVKEVVDFYLNQTSDKNPNFNFFFQQYTTVMSDVHFNVPALREAKLKSKNETPTYFLLFDYNIDVSDNSSKYIRGSAHGDDVATLFGSLYKKIKTDENGKNVQKKFSEIIANFIKTGVPSIGSIKVPQITKKNFQYIHMNEKPSVKSNLWKERLEFWNNIGKKYGFDLASGNQMKNDNKLEL</sequence>
<keyword evidence="2" id="KW-0719">Serine esterase</keyword>
<keyword evidence="3 4" id="KW-0378">Hydrolase</keyword>
<evidence type="ECO:0000256" key="2">
    <source>
        <dbReference type="ARBA" id="ARBA00022487"/>
    </source>
</evidence>
<dbReference type="SUPFAM" id="SSF53474">
    <property type="entry name" value="alpha/beta-Hydrolases"/>
    <property type="match status" value="1"/>
</dbReference>
<keyword evidence="6" id="KW-1185">Reference proteome</keyword>
<dbReference type="InterPro" id="IPR029058">
    <property type="entry name" value="AB_hydrolase_fold"/>
</dbReference>
<evidence type="ECO:0000256" key="3">
    <source>
        <dbReference type="ARBA" id="ARBA00022801"/>
    </source>
</evidence>
<name>A0A914QLH1_9BILA</name>